<comment type="caution">
    <text evidence="11">The sequence shown here is derived from an EMBL/GenBank/DDBJ whole genome shotgun (WGS) entry which is preliminary data.</text>
</comment>
<accession>U2LGX2</accession>
<evidence type="ECO:0000256" key="10">
    <source>
        <dbReference type="SAM" id="Phobius"/>
    </source>
</evidence>
<keyword evidence="12" id="KW-1185">Reference proteome</keyword>
<feature type="transmembrane region" description="Helical" evidence="10">
    <location>
        <begin position="261"/>
        <end position="281"/>
    </location>
</feature>
<dbReference type="NCBIfam" id="TIGR00797">
    <property type="entry name" value="matE"/>
    <property type="match status" value="1"/>
</dbReference>
<comment type="subcellular location">
    <subcellularLocation>
        <location evidence="1">Cell membrane</location>
        <topology evidence="1">Multi-pass membrane protein</topology>
    </subcellularLocation>
</comment>
<evidence type="ECO:0000256" key="5">
    <source>
        <dbReference type="ARBA" id="ARBA00022475"/>
    </source>
</evidence>
<gene>
    <name evidence="11" type="ORF">HMPREF1218_0055</name>
</gene>
<evidence type="ECO:0000256" key="2">
    <source>
        <dbReference type="ARBA" id="ARBA00008417"/>
    </source>
</evidence>
<feature type="transmembrane region" description="Helical" evidence="10">
    <location>
        <begin position="393"/>
        <end position="413"/>
    </location>
</feature>
<dbReference type="PANTHER" id="PTHR43823">
    <property type="entry name" value="SPORULATION PROTEIN YKVU"/>
    <property type="match status" value="1"/>
</dbReference>
<dbReference type="InterPro" id="IPR048279">
    <property type="entry name" value="MdtK-like"/>
</dbReference>
<evidence type="ECO:0000256" key="4">
    <source>
        <dbReference type="ARBA" id="ARBA00022448"/>
    </source>
</evidence>
<evidence type="ECO:0000256" key="9">
    <source>
        <dbReference type="ARBA" id="ARBA00023251"/>
    </source>
</evidence>
<dbReference type="Pfam" id="PF01554">
    <property type="entry name" value="MatE"/>
    <property type="match status" value="2"/>
</dbReference>
<dbReference type="CDD" id="cd13143">
    <property type="entry name" value="MATE_MepA_like"/>
    <property type="match status" value="1"/>
</dbReference>
<keyword evidence="5" id="KW-1003">Cell membrane</keyword>
<evidence type="ECO:0000256" key="3">
    <source>
        <dbReference type="ARBA" id="ARBA00022106"/>
    </source>
</evidence>
<feature type="transmembrane region" description="Helical" evidence="10">
    <location>
        <begin position="21"/>
        <end position="42"/>
    </location>
</feature>
<evidence type="ECO:0000313" key="11">
    <source>
        <dbReference type="EMBL" id="ERK03723.1"/>
    </source>
</evidence>
<feature type="transmembrane region" description="Helical" evidence="10">
    <location>
        <begin position="141"/>
        <end position="158"/>
    </location>
</feature>
<keyword evidence="7 10" id="KW-1133">Transmembrane helix</keyword>
<keyword evidence="6 10" id="KW-0812">Transmembrane</keyword>
<dbReference type="GO" id="GO:0042910">
    <property type="term" value="F:xenobiotic transmembrane transporter activity"/>
    <property type="evidence" value="ECO:0007669"/>
    <property type="project" value="InterPro"/>
</dbReference>
<evidence type="ECO:0000313" key="12">
    <source>
        <dbReference type="Proteomes" id="UP000016600"/>
    </source>
</evidence>
<protein>
    <recommendedName>
        <fullName evidence="3">Multidrug export protein MepA</fullName>
    </recommendedName>
</protein>
<keyword evidence="9" id="KW-0046">Antibiotic resistance</keyword>
<organism evidence="11 12">
    <name type="scientific">Hoylesella pleuritidis F0068</name>
    <dbReference type="NCBI Taxonomy" id="1081904"/>
    <lineage>
        <taxon>Bacteria</taxon>
        <taxon>Pseudomonadati</taxon>
        <taxon>Bacteroidota</taxon>
        <taxon>Bacteroidia</taxon>
        <taxon>Bacteroidales</taxon>
        <taxon>Prevotellaceae</taxon>
        <taxon>Hoylesella</taxon>
    </lineage>
</organism>
<feature type="transmembrane region" description="Helical" evidence="10">
    <location>
        <begin position="287"/>
        <end position="307"/>
    </location>
</feature>
<evidence type="ECO:0000256" key="1">
    <source>
        <dbReference type="ARBA" id="ARBA00004651"/>
    </source>
</evidence>
<reference evidence="11 12" key="1">
    <citation type="submission" date="2013-08" db="EMBL/GenBank/DDBJ databases">
        <authorList>
            <person name="Durkin A.S."/>
            <person name="Haft D.R."/>
            <person name="McCorrison J."/>
            <person name="Torralba M."/>
            <person name="Gillis M."/>
            <person name="Haft D.H."/>
            <person name="Methe B."/>
            <person name="Sutton G."/>
            <person name="Nelson K.E."/>
        </authorList>
    </citation>
    <scope>NUCLEOTIDE SEQUENCE [LARGE SCALE GENOMIC DNA]</scope>
    <source>
        <strain evidence="11 12">F0068</strain>
    </source>
</reference>
<feature type="transmembrane region" description="Helical" evidence="10">
    <location>
        <begin position="170"/>
        <end position="191"/>
    </location>
</feature>
<feature type="transmembrane region" description="Helical" evidence="10">
    <location>
        <begin position="361"/>
        <end position="381"/>
    </location>
</feature>
<feature type="transmembrane region" description="Helical" evidence="10">
    <location>
        <begin position="425"/>
        <end position="442"/>
    </location>
</feature>
<evidence type="ECO:0000256" key="7">
    <source>
        <dbReference type="ARBA" id="ARBA00022989"/>
    </source>
</evidence>
<feature type="transmembrane region" description="Helical" evidence="10">
    <location>
        <begin position="97"/>
        <end position="121"/>
    </location>
</feature>
<feature type="transmembrane region" description="Helical" evidence="10">
    <location>
        <begin position="54"/>
        <end position="76"/>
    </location>
</feature>
<dbReference type="EMBL" id="AWET01000008">
    <property type="protein sequence ID" value="ERK03723.1"/>
    <property type="molecule type" value="Genomic_DNA"/>
</dbReference>
<dbReference type="PANTHER" id="PTHR43823:SF3">
    <property type="entry name" value="MULTIDRUG EXPORT PROTEIN MEPA"/>
    <property type="match status" value="1"/>
</dbReference>
<comment type="similarity">
    <text evidence="2">Belongs to the multi antimicrobial extrusion (MATE) (TC 2.A.66.1) family. MepA subfamily.</text>
</comment>
<dbReference type="InterPro" id="IPR051327">
    <property type="entry name" value="MATE_MepA_subfamily"/>
</dbReference>
<dbReference type="InterPro" id="IPR002528">
    <property type="entry name" value="MATE_fam"/>
</dbReference>
<dbReference type="Proteomes" id="UP000016600">
    <property type="component" value="Unassembled WGS sequence"/>
</dbReference>
<dbReference type="PIRSF" id="PIRSF006603">
    <property type="entry name" value="DinF"/>
    <property type="match status" value="1"/>
</dbReference>
<dbReference type="PATRIC" id="fig|1081904.3.peg.478"/>
<dbReference type="GO" id="GO:0015297">
    <property type="term" value="F:antiporter activity"/>
    <property type="evidence" value="ECO:0007669"/>
    <property type="project" value="InterPro"/>
</dbReference>
<sequence length="465" mass="51096">MRMKIERDNYTFLTQGPIHRVIGTMAVPTIISMLVISLYNVADTFFVGKIDTQSTAAVGIVFSVMFFIQAFSFFFGNGSGNYISRELGAKRHRNAEVMAATAFFYALLTGIVILVVGEALLSPLSVMLGSTPTILPYTEKYMGIVLFGAPFVTSSLTLNNQMRFQGNANYAMRGIVAGAILNVVLDPVFIFGFGMGVSGAALATVIGQISSFLILLRMTYRGGSIRIRWCNFSRSPIYLCEIIAGGTPSLLRQGLTSLATVMLNVGAGVYGDAAIAAMSIVSRFTMMVMATVIGFGQGFQPFCGFCYGAQLYARVREGFWFSVKFSTIFLVVCSVLSWIFSDGIIDLFRRDSDVIDIGRNALRWQLSTLPLCGLIMLGNMLLQTIRKPWRANLLAAARSGLFFIPFVIIFPRFFGLAGVEMSQPMSDICATILTLPIVLSVFREMTNEERKKKTLLPDCEQGRDK</sequence>
<dbReference type="InterPro" id="IPR045070">
    <property type="entry name" value="MATE_MepA-like"/>
</dbReference>
<name>U2LGX2_9BACT</name>
<feature type="transmembrane region" description="Helical" evidence="10">
    <location>
        <begin position="319"/>
        <end position="341"/>
    </location>
</feature>
<proteinExistence type="inferred from homology"/>
<keyword evidence="8 10" id="KW-0472">Membrane</keyword>
<evidence type="ECO:0000256" key="8">
    <source>
        <dbReference type="ARBA" id="ARBA00023136"/>
    </source>
</evidence>
<dbReference type="AlphaFoldDB" id="U2LGX2"/>
<dbReference type="GO" id="GO:0046677">
    <property type="term" value="P:response to antibiotic"/>
    <property type="evidence" value="ECO:0007669"/>
    <property type="project" value="UniProtKB-KW"/>
</dbReference>
<evidence type="ECO:0000256" key="6">
    <source>
        <dbReference type="ARBA" id="ARBA00022692"/>
    </source>
</evidence>
<dbReference type="GO" id="GO:0005886">
    <property type="term" value="C:plasma membrane"/>
    <property type="evidence" value="ECO:0007669"/>
    <property type="project" value="UniProtKB-SubCell"/>
</dbReference>
<keyword evidence="4" id="KW-0813">Transport</keyword>
<feature type="transmembrane region" description="Helical" evidence="10">
    <location>
        <begin position="197"/>
        <end position="216"/>
    </location>
</feature>